<dbReference type="RefSeq" id="XP_013329253.1">
    <property type="nucleotide sequence ID" value="XM_013473799.1"/>
</dbReference>
<reference evidence="7 8" key="1">
    <citation type="submission" date="2015-04" db="EMBL/GenBank/DDBJ databases">
        <authorList>
            <person name="Heijne W.H."/>
            <person name="Fedorova N.D."/>
            <person name="Nierman W.C."/>
            <person name="Vollebregt A.W."/>
            <person name="Zhao Z."/>
            <person name="Wu L."/>
            <person name="Kumar M."/>
            <person name="Stam H."/>
            <person name="van den Berg M.A."/>
            <person name="Pel H.J."/>
        </authorList>
    </citation>
    <scope>NUCLEOTIDE SEQUENCE [LARGE SCALE GENOMIC DNA]</scope>
    <source>
        <strain evidence="7 8">CBS 393.64</strain>
    </source>
</reference>
<dbReference type="InterPro" id="IPR017853">
    <property type="entry name" value="GH"/>
</dbReference>
<evidence type="ECO:0000256" key="5">
    <source>
        <dbReference type="SAM" id="SignalP"/>
    </source>
</evidence>
<keyword evidence="2 4" id="KW-0378">Hydrolase</keyword>
<dbReference type="Proteomes" id="UP000053958">
    <property type="component" value="Unassembled WGS sequence"/>
</dbReference>
<evidence type="ECO:0000313" key="7">
    <source>
        <dbReference type="EMBL" id="KKA22641.1"/>
    </source>
</evidence>
<comment type="caution">
    <text evidence="7">The sequence shown here is derived from an EMBL/GenBank/DDBJ whole genome shotgun (WGS) entry which is preliminary data.</text>
</comment>
<dbReference type="SUPFAM" id="SSF51445">
    <property type="entry name" value="(Trans)glycosidases"/>
    <property type="match status" value="1"/>
</dbReference>
<feature type="active site" description="Nucleophile" evidence="4">
    <location>
        <position position="260"/>
    </location>
</feature>
<evidence type="ECO:0000256" key="2">
    <source>
        <dbReference type="ARBA" id="ARBA00022801"/>
    </source>
</evidence>
<comment type="similarity">
    <text evidence="1 4">Belongs to the glycosyl hydrolase 26 family.</text>
</comment>
<dbReference type="PANTHER" id="PTHR40079:SF6">
    <property type="entry name" value="GH26 DOMAIN-CONTAINING PROTEIN"/>
    <property type="match status" value="1"/>
</dbReference>
<evidence type="ECO:0000256" key="4">
    <source>
        <dbReference type="PROSITE-ProRule" id="PRU01100"/>
    </source>
</evidence>
<sequence>MIFQSKKTLAILGLIFSATSSLASPSKIEKRLNNTLGEKYGIKPDSMISYAGIYFGFAPNYDPKVTMAELNTATGQKGATYNVYSQIRSDNVQSGSYDGNDQYDTEDIISSGAVLIASLMPTVDWTDITPGLCQSIADYFTNTFTSKGVTVWLRYAHEMNYYTDSGTYPGGKNYDAFLTSWKNVYNAISDNDKIYMFWSPNVDTPSEPVAPWWPGKEYVDIVGMDYYPNADEGFPDFATAYGKFYDTYAAANSLPFAIAETGTQTSSQGSATTAQKEQWLKNIINPDGDGGLGNYSEYYISATWFEYGPPANNIDFYVVYGQSSQVVGETISNTENGS</sequence>
<dbReference type="GeneID" id="25315673"/>
<evidence type="ECO:0000313" key="8">
    <source>
        <dbReference type="Proteomes" id="UP000053958"/>
    </source>
</evidence>
<protein>
    <recommendedName>
        <fullName evidence="6">GH26 domain-containing protein</fullName>
    </recommendedName>
</protein>
<dbReference type="PROSITE" id="PS51764">
    <property type="entry name" value="GH26"/>
    <property type="match status" value="1"/>
</dbReference>
<dbReference type="GO" id="GO:0006080">
    <property type="term" value="P:substituted mannan metabolic process"/>
    <property type="evidence" value="ECO:0007669"/>
    <property type="project" value="InterPro"/>
</dbReference>
<evidence type="ECO:0000256" key="3">
    <source>
        <dbReference type="ARBA" id="ARBA00023295"/>
    </source>
</evidence>
<dbReference type="GO" id="GO:0016985">
    <property type="term" value="F:mannan endo-1,4-beta-mannosidase activity"/>
    <property type="evidence" value="ECO:0007669"/>
    <property type="project" value="InterPro"/>
</dbReference>
<dbReference type="OrthoDB" id="428177at2759"/>
<feature type="chain" id="PRO_5002482007" description="GH26 domain-containing protein" evidence="5">
    <location>
        <begin position="24"/>
        <end position="338"/>
    </location>
</feature>
<evidence type="ECO:0000256" key="1">
    <source>
        <dbReference type="ARBA" id="ARBA00007754"/>
    </source>
</evidence>
<dbReference type="InterPro" id="IPR000805">
    <property type="entry name" value="Glyco_hydro_26"/>
</dbReference>
<dbReference type="Pfam" id="PF02156">
    <property type="entry name" value="Glyco_hydro_26"/>
    <property type="match status" value="1"/>
</dbReference>
<dbReference type="EMBL" id="LASV01000133">
    <property type="protein sequence ID" value="KKA22641.1"/>
    <property type="molecule type" value="Genomic_DNA"/>
</dbReference>
<feature type="signal peptide" evidence="5">
    <location>
        <begin position="1"/>
        <end position="23"/>
    </location>
</feature>
<keyword evidence="3 4" id="KW-0326">Glycosidase</keyword>
<accession>A0A0F4YXU8</accession>
<dbReference type="AlphaFoldDB" id="A0A0F4YXU8"/>
<name>A0A0F4YXU8_RASE3</name>
<dbReference type="InterPro" id="IPR022790">
    <property type="entry name" value="GH26_dom"/>
</dbReference>
<evidence type="ECO:0000259" key="6">
    <source>
        <dbReference type="PROSITE" id="PS51764"/>
    </source>
</evidence>
<proteinExistence type="inferred from homology"/>
<feature type="active site" description="Proton donor" evidence="4">
    <location>
        <position position="158"/>
    </location>
</feature>
<organism evidence="7 8">
    <name type="scientific">Rasamsonia emersonii (strain ATCC 16479 / CBS 393.64 / IMI 116815)</name>
    <dbReference type="NCBI Taxonomy" id="1408163"/>
    <lineage>
        <taxon>Eukaryota</taxon>
        <taxon>Fungi</taxon>
        <taxon>Dikarya</taxon>
        <taxon>Ascomycota</taxon>
        <taxon>Pezizomycotina</taxon>
        <taxon>Eurotiomycetes</taxon>
        <taxon>Eurotiomycetidae</taxon>
        <taxon>Eurotiales</taxon>
        <taxon>Trichocomaceae</taxon>
        <taxon>Rasamsonia</taxon>
    </lineage>
</organism>
<dbReference type="Gene3D" id="3.20.20.80">
    <property type="entry name" value="Glycosidases"/>
    <property type="match status" value="1"/>
</dbReference>
<keyword evidence="5" id="KW-0732">Signal</keyword>
<keyword evidence="8" id="KW-1185">Reference proteome</keyword>
<feature type="domain" description="GH26" evidence="6">
    <location>
        <begin position="27"/>
        <end position="329"/>
    </location>
</feature>
<gene>
    <name evidence="7" type="ORF">T310_3323</name>
</gene>
<dbReference type="PANTHER" id="PTHR40079">
    <property type="entry name" value="MANNAN ENDO-1,4-BETA-MANNOSIDASE E-RELATED"/>
    <property type="match status" value="1"/>
</dbReference>